<dbReference type="EC" id="2.4.1.257" evidence="7"/>
<comment type="caution">
    <text evidence="9">The sequence shown here is derived from an EMBL/GenBank/DDBJ whole genome shotgun (WGS) entry which is preliminary data.</text>
</comment>
<evidence type="ECO:0000313" key="9">
    <source>
        <dbReference type="EMBL" id="KAJ8935968.1"/>
    </source>
</evidence>
<comment type="function">
    <text evidence="7">Mannosylates Man(2)GlcNAc(2)-dolichol diphosphate and Man(1)GlcNAc(2)-dolichol diphosphate to form Man(3)GlcNAc(2)-dolichol diphosphate.</text>
</comment>
<evidence type="ECO:0000256" key="6">
    <source>
        <dbReference type="ARBA" id="ARBA00023136"/>
    </source>
</evidence>
<keyword evidence="5" id="KW-1133">Transmembrane helix</keyword>
<feature type="domain" description="Glycosyltransferase subfamily 4-like N-terminal" evidence="8">
    <location>
        <begin position="17"/>
        <end position="193"/>
    </location>
</feature>
<proteinExistence type="inferred from homology"/>
<dbReference type="PANTHER" id="PTHR45918:SF1">
    <property type="entry name" value="ALPHA-1,3_1,6-MANNOSYLTRANSFERASE ALG2"/>
    <property type="match status" value="1"/>
</dbReference>
<dbReference type="PANTHER" id="PTHR45918">
    <property type="entry name" value="ALPHA-1,3/1,6-MANNOSYLTRANSFERASE ALG2"/>
    <property type="match status" value="1"/>
</dbReference>
<reference evidence="9" key="1">
    <citation type="journal article" date="2023" name="Insect Mol. Biol.">
        <title>Genome sequencing provides insights into the evolution of gene families encoding plant cell wall-degrading enzymes in longhorned beetles.</title>
        <authorList>
            <person name="Shin N.R."/>
            <person name="Okamura Y."/>
            <person name="Kirsch R."/>
            <person name="Pauchet Y."/>
        </authorList>
    </citation>
    <scope>NUCLEOTIDE SEQUENCE</scope>
    <source>
        <strain evidence="9">RBIC_L_NR</strain>
    </source>
</reference>
<comment type="similarity">
    <text evidence="7">Belongs to the glycosyltransferase group 1 family.</text>
</comment>
<dbReference type="InterPro" id="IPR027054">
    <property type="entry name" value="ALG2"/>
</dbReference>
<comment type="subcellular location">
    <subcellularLocation>
        <location evidence="7">Endoplasmic reticulum membrane</location>
        <topology evidence="7">Single-pass membrane protein</topology>
    </subcellularLocation>
</comment>
<protein>
    <recommendedName>
        <fullName evidence="7">Alpha-1,3/1,6-mannosyltransferase ALG2</fullName>
        <ecNumber evidence="7">2.4.1.132</ecNumber>
        <ecNumber evidence="7">2.4.1.257</ecNumber>
    </recommendedName>
    <alternativeName>
        <fullName evidence="7">GDP-Man:Man(1)GlcNAc(2)-PP-Dol alpha-1,3-mannosyltransferase</fullName>
    </alternativeName>
</protein>
<keyword evidence="2 7" id="KW-0808">Transferase</keyword>
<keyword evidence="4" id="KW-0256">Endoplasmic reticulum</keyword>
<keyword evidence="7" id="KW-0328">Glycosyltransferase</keyword>
<dbReference type="EC" id="2.4.1.132" evidence="7"/>
<evidence type="ECO:0000313" key="10">
    <source>
        <dbReference type="Proteomes" id="UP001162156"/>
    </source>
</evidence>
<evidence type="ECO:0000256" key="5">
    <source>
        <dbReference type="ARBA" id="ARBA00022989"/>
    </source>
</evidence>
<sequence length="247" mass="28057">MDEKKLKVAFIHPDLGIGGAERLVLDVASALSDEGHKVKFITNHFDKTHAFDELKNGEYPVEVYGDWLPRSVFGKFHALCAYMRMIYLSIVYILFFRNKDKPDLYFIDLIPIAIPLLKLANENVIYYCHHPDLLASTPGGKLKKIYRTPIDWLEQKATGKADVILVNSEYTASVFRKTFPQITKPIHILYPTIASSYQKTVEDLKTATPINELVPQIKSEGSNDVVFLSLNRFHPVKKTGVSYSCYG</sequence>
<dbReference type="EMBL" id="JANEYF010003493">
    <property type="protein sequence ID" value="KAJ8935968.1"/>
    <property type="molecule type" value="Genomic_DNA"/>
</dbReference>
<accession>A0AAV8XAL8</accession>
<dbReference type="GO" id="GO:0102704">
    <property type="term" value="F:GDP-Man:Man(2)GlcNAc(2)-PP-Dol alpha-1,6-mannosyltransferase activity"/>
    <property type="evidence" value="ECO:0007669"/>
    <property type="project" value="UniProtKB-UniRule"/>
</dbReference>
<evidence type="ECO:0000256" key="3">
    <source>
        <dbReference type="ARBA" id="ARBA00022692"/>
    </source>
</evidence>
<keyword evidence="3" id="KW-0812">Transmembrane</keyword>
<comment type="pathway">
    <text evidence="1 7">Protein modification; protein glycosylation.</text>
</comment>
<dbReference type="AlphaFoldDB" id="A0AAV8XAL8"/>
<gene>
    <name evidence="9" type="ORF">NQ314_012549</name>
</gene>
<evidence type="ECO:0000259" key="8">
    <source>
        <dbReference type="Pfam" id="PF13439"/>
    </source>
</evidence>
<evidence type="ECO:0000256" key="7">
    <source>
        <dbReference type="RuleBase" id="RU367136"/>
    </source>
</evidence>
<keyword evidence="6" id="KW-0472">Membrane</keyword>
<evidence type="ECO:0000256" key="1">
    <source>
        <dbReference type="ARBA" id="ARBA00004922"/>
    </source>
</evidence>
<organism evidence="9 10">
    <name type="scientific">Rhamnusium bicolor</name>
    <dbReference type="NCBI Taxonomy" id="1586634"/>
    <lineage>
        <taxon>Eukaryota</taxon>
        <taxon>Metazoa</taxon>
        <taxon>Ecdysozoa</taxon>
        <taxon>Arthropoda</taxon>
        <taxon>Hexapoda</taxon>
        <taxon>Insecta</taxon>
        <taxon>Pterygota</taxon>
        <taxon>Neoptera</taxon>
        <taxon>Endopterygota</taxon>
        <taxon>Coleoptera</taxon>
        <taxon>Polyphaga</taxon>
        <taxon>Cucujiformia</taxon>
        <taxon>Chrysomeloidea</taxon>
        <taxon>Cerambycidae</taxon>
        <taxon>Lepturinae</taxon>
        <taxon>Rhagiini</taxon>
        <taxon>Rhamnusium</taxon>
    </lineage>
</organism>
<dbReference type="GO" id="GO:0004378">
    <property type="term" value="F:GDP-Man:Man(1)GlcNAc(2)-PP-Dol alpha-1,3-mannosyltransferase activity"/>
    <property type="evidence" value="ECO:0007669"/>
    <property type="project" value="UniProtKB-UniRule"/>
</dbReference>
<name>A0AAV8XAL8_9CUCU</name>
<comment type="catalytic activity">
    <reaction evidence="7">
        <text>a beta-D-Man-(1-&gt;4)-beta-D-GlcNAc-(1-&gt;4)-alpha-D-GlcNAc-diphospho-di-trans,poly-cis-dolichol + GDP-alpha-D-mannose = an alpha-D-Man-(1-&gt;3)-beta-D-Man-(1-&gt;4)-beta-D-GlcNAc-(1-&gt;4)-alpha-D-GlcNAc-diphospho-di-trans,poly-cis-dolichol + GDP + H(+)</text>
        <dbReference type="Rhea" id="RHEA:29515"/>
        <dbReference type="Rhea" id="RHEA-COMP:19511"/>
        <dbReference type="Rhea" id="RHEA-COMP:19513"/>
        <dbReference type="ChEBI" id="CHEBI:15378"/>
        <dbReference type="ChEBI" id="CHEBI:57527"/>
        <dbReference type="ChEBI" id="CHEBI:58189"/>
        <dbReference type="ChEBI" id="CHEBI:58472"/>
        <dbReference type="ChEBI" id="CHEBI:132510"/>
        <dbReference type="EC" id="2.4.1.132"/>
    </reaction>
    <physiologicalReaction direction="left-to-right" evidence="7">
        <dbReference type="Rhea" id="RHEA:29516"/>
    </physiologicalReaction>
</comment>
<dbReference type="Proteomes" id="UP001162156">
    <property type="component" value="Unassembled WGS sequence"/>
</dbReference>
<evidence type="ECO:0000256" key="4">
    <source>
        <dbReference type="ARBA" id="ARBA00022824"/>
    </source>
</evidence>
<dbReference type="GO" id="GO:0005789">
    <property type="term" value="C:endoplasmic reticulum membrane"/>
    <property type="evidence" value="ECO:0007669"/>
    <property type="project" value="UniProtKB-SubCell"/>
</dbReference>
<dbReference type="Pfam" id="PF13439">
    <property type="entry name" value="Glyco_transf_4"/>
    <property type="match status" value="1"/>
</dbReference>
<keyword evidence="10" id="KW-1185">Reference proteome</keyword>
<comment type="catalytic activity">
    <reaction evidence="7">
        <text>an alpha-D-Man-(1-&gt;3)-beta-D-Man-(1-&gt;4)-beta-D-GlcNAc-(1-&gt;4)-alpha-D-GlcNAc-diphospho-di-trans,poly-cis-dolichol + GDP-alpha-D-mannose = an alpha-D-Man-(1-&gt;3)-[alpha-D-Man-(1-&gt;6)]-beta-D-Man-(1-&gt;4)-beta-D-GlcNAc-(1-&gt;4)-alpha-D-GlcNAc-diphospho-di-trans,poly-cis-dolichol + GDP + H(+)</text>
        <dbReference type="Rhea" id="RHEA:29519"/>
        <dbReference type="Rhea" id="RHEA-COMP:19513"/>
        <dbReference type="Rhea" id="RHEA-COMP:19515"/>
        <dbReference type="ChEBI" id="CHEBI:15378"/>
        <dbReference type="ChEBI" id="CHEBI:57527"/>
        <dbReference type="ChEBI" id="CHEBI:58189"/>
        <dbReference type="ChEBI" id="CHEBI:132510"/>
        <dbReference type="ChEBI" id="CHEBI:132511"/>
        <dbReference type="EC" id="2.4.1.257"/>
    </reaction>
    <physiologicalReaction direction="left-to-right" evidence="7">
        <dbReference type="Rhea" id="RHEA:29520"/>
    </physiologicalReaction>
</comment>
<dbReference type="Gene3D" id="3.40.50.2000">
    <property type="entry name" value="Glycogen Phosphorylase B"/>
    <property type="match status" value="1"/>
</dbReference>
<evidence type="ECO:0000256" key="2">
    <source>
        <dbReference type="ARBA" id="ARBA00022679"/>
    </source>
</evidence>
<dbReference type="InterPro" id="IPR028098">
    <property type="entry name" value="Glyco_trans_4-like_N"/>
</dbReference>
<dbReference type="SUPFAM" id="SSF53756">
    <property type="entry name" value="UDP-Glycosyltransferase/glycogen phosphorylase"/>
    <property type="match status" value="1"/>
</dbReference>